<reference evidence="2 3" key="1">
    <citation type="submission" date="2021-03" db="EMBL/GenBank/DDBJ databases">
        <title>Sequencing the genomes of 1000 actinobacteria strains.</title>
        <authorList>
            <person name="Klenk H.-P."/>
        </authorList>
    </citation>
    <scope>NUCLEOTIDE SEQUENCE [LARGE SCALE GENOMIC DNA]</scope>
    <source>
        <strain evidence="2 3">DSM 44580</strain>
    </source>
</reference>
<dbReference type="Pfam" id="PF03756">
    <property type="entry name" value="AfsA"/>
    <property type="match status" value="2"/>
</dbReference>
<accession>A0ABS5AH54</accession>
<keyword evidence="3" id="KW-1185">Reference proteome</keyword>
<dbReference type="InterPro" id="IPR005509">
    <property type="entry name" value="AfsA_hotdog_dom"/>
</dbReference>
<evidence type="ECO:0000313" key="3">
    <source>
        <dbReference type="Proteomes" id="UP001519363"/>
    </source>
</evidence>
<gene>
    <name evidence="2" type="ORF">JOF53_004781</name>
</gene>
<dbReference type="Proteomes" id="UP001519363">
    <property type="component" value="Unassembled WGS sequence"/>
</dbReference>
<dbReference type="NCBIfam" id="NF041195">
    <property type="entry name" value="ScbA_BarX_GamBu"/>
    <property type="match status" value="1"/>
</dbReference>
<feature type="domain" description="A-factor biosynthesis hotdog" evidence="1">
    <location>
        <begin position="181"/>
        <end position="270"/>
    </location>
</feature>
<sequence>MSGEEGFDTTVPRRLVHREAVAEVLLTRWVRRRTGEFWICAQLPRAHAFYQSQQGSADPLLVLETIRQAGLLVAHLGAGVPLEDRFVMRGMSYAVDSSALRVRDRPVDVQLLLRTRDVRVRPGHTSALGIEVELYRDGRRFGQGSGSMGTFPPAVYTRLRPPRVPAQATAGLPVPIDPVRVGRRDPADVVLSRGNAGNRWLLRVDTRHPALFDHPVDHVPGMVVFEAMRQAVHALAGPGYLASCQARTTRFVELDETAAGNVEVHALAASGGLFWTAVEQHGKRAASAVWRLSGNGGQFGPVS</sequence>
<feature type="domain" description="A-factor biosynthesis hotdog" evidence="1">
    <location>
        <begin position="15"/>
        <end position="145"/>
    </location>
</feature>
<proteinExistence type="predicted"/>
<name>A0ABS5AH54_9PSEU</name>
<dbReference type="RefSeq" id="WP_209707259.1">
    <property type="nucleotide sequence ID" value="NZ_JAGIOO010000001.1"/>
</dbReference>
<comment type="caution">
    <text evidence="2">The sequence shown here is derived from an EMBL/GenBank/DDBJ whole genome shotgun (WGS) entry which is preliminary data.</text>
</comment>
<dbReference type="InterPro" id="IPR047757">
    <property type="entry name" value="AfsA-like"/>
</dbReference>
<protein>
    <recommendedName>
        <fullName evidence="1">A-factor biosynthesis hotdog domain-containing protein</fullName>
    </recommendedName>
</protein>
<dbReference type="EMBL" id="JAGIOO010000001">
    <property type="protein sequence ID" value="MBP2475909.1"/>
    <property type="molecule type" value="Genomic_DNA"/>
</dbReference>
<evidence type="ECO:0000313" key="2">
    <source>
        <dbReference type="EMBL" id="MBP2475909.1"/>
    </source>
</evidence>
<evidence type="ECO:0000259" key="1">
    <source>
        <dbReference type="Pfam" id="PF03756"/>
    </source>
</evidence>
<organism evidence="2 3">
    <name type="scientific">Crossiella equi</name>
    <dbReference type="NCBI Taxonomy" id="130796"/>
    <lineage>
        <taxon>Bacteria</taxon>
        <taxon>Bacillati</taxon>
        <taxon>Actinomycetota</taxon>
        <taxon>Actinomycetes</taxon>
        <taxon>Pseudonocardiales</taxon>
        <taxon>Pseudonocardiaceae</taxon>
        <taxon>Crossiella</taxon>
    </lineage>
</organism>